<proteinExistence type="predicted"/>
<dbReference type="Pfam" id="PF02037">
    <property type="entry name" value="SAP"/>
    <property type="match status" value="1"/>
</dbReference>
<name>A0A9P0BKE6_BRAAE</name>
<dbReference type="SUPFAM" id="SSF68906">
    <property type="entry name" value="SAP domain"/>
    <property type="match status" value="1"/>
</dbReference>
<dbReference type="OrthoDB" id="6759373at2759"/>
<dbReference type="InterPro" id="IPR036361">
    <property type="entry name" value="SAP_dom_sf"/>
</dbReference>
<dbReference type="SUPFAM" id="SSF57756">
    <property type="entry name" value="Retrovirus zinc finger-like domains"/>
    <property type="match status" value="1"/>
</dbReference>
<evidence type="ECO:0008006" key="7">
    <source>
        <dbReference type="Google" id="ProtNLM"/>
    </source>
</evidence>
<evidence type="ECO:0000259" key="4">
    <source>
        <dbReference type="PROSITE" id="PS50800"/>
    </source>
</evidence>
<reference evidence="5" key="1">
    <citation type="submission" date="2021-12" db="EMBL/GenBank/DDBJ databases">
        <authorList>
            <person name="King R."/>
        </authorList>
    </citation>
    <scope>NUCLEOTIDE SEQUENCE</scope>
</reference>
<dbReference type="GO" id="GO:0008270">
    <property type="term" value="F:zinc ion binding"/>
    <property type="evidence" value="ECO:0007669"/>
    <property type="project" value="UniProtKB-KW"/>
</dbReference>
<evidence type="ECO:0000313" key="6">
    <source>
        <dbReference type="Proteomes" id="UP001154078"/>
    </source>
</evidence>
<sequence>MVSLMDLKVADLKRELEERECDTTGKNNVLQQRLREALEQEGENPDTYLFEGPCDMHLMLQNLKDLKVDLQQNILENSNELQQKMLENSSDVQQRILENSNELQQKMLENSKDLQQKMVENFNNLKDDLQQKILENSKNLKEYLEQKILDNVQELEEKMGQKFDDVRMELNDVRMELDDKLEVKIKEINSKLTAVNLPMMLAEPGTMPEGSRVRMKPPQFDGKTSWTNYIRQFEAAAKANGWLPEEKATALTLALRGNATDILQTLSPNEQEDYEALVKHLELRYGQTHLEHVYHSQLKNRCQKSNETLQEFEADIARLVRLAYPATPTTIMERLAVQAFLDGLRDNETRQALTLARPSQLVDALARALEFEAAKQSCRSQPRIRKVEEEKEKEPSIIEEIRRVLKENLPEKKEIRCWRCGKLGHIYSRCRGSQVAP</sequence>
<feature type="coiled-coil region" evidence="2">
    <location>
        <begin position="295"/>
        <end position="322"/>
    </location>
</feature>
<evidence type="ECO:0000313" key="5">
    <source>
        <dbReference type="EMBL" id="CAH0564925.1"/>
    </source>
</evidence>
<dbReference type="PROSITE" id="PS50158">
    <property type="entry name" value="ZF_CCHC"/>
    <property type="match status" value="1"/>
</dbReference>
<dbReference type="PANTHER" id="PTHR45823:SF1">
    <property type="entry name" value="T-SNARE COILED-COIL HOMOLOGY DOMAIN-CONTAINING PROTEIN"/>
    <property type="match status" value="1"/>
</dbReference>
<dbReference type="PROSITE" id="PS50800">
    <property type="entry name" value="SAP"/>
    <property type="match status" value="1"/>
</dbReference>
<keyword evidence="1" id="KW-0863">Zinc-finger</keyword>
<dbReference type="InterPro" id="IPR003034">
    <property type="entry name" value="SAP_dom"/>
</dbReference>
<dbReference type="Proteomes" id="UP001154078">
    <property type="component" value="Chromosome 9"/>
</dbReference>
<keyword evidence="1" id="KW-0862">Zinc</keyword>
<feature type="coiled-coil region" evidence="2">
    <location>
        <begin position="60"/>
        <end position="146"/>
    </location>
</feature>
<dbReference type="PANTHER" id="PTHR45823">
    <property type="entry name" value="T-SNARE COILED-COIL HOMOLOGY DOMAIN-CONTAINING PROTEIN"/>
    <property type="match status" value="1"/>
</dbReference>
<dbReference type="Gene3D" id="1.20.120.20">
    <property type="entry name" value="Apolipoprotein"/>
    <property type="match status" value="1"/>
</dbReference>
<evidence type="ECO:0000256" key="1">
    <source>
        <dbReference type="PROSITE-ProRule" id="PRU00047"/>
    </source>
</evidence>
<evidence type="ECO:0000259" key="3">
    <source>
        <dbReference type="PROSITE" id="PS50158"/>
    </source>
</evidence>
<feature type="domain" description="SAP" evidence="4">
    <location>
        <begin position="4"/>
        <end position="38"/>
    </location>
</feature>
<dbReference type="InterPro" id="IPR001878">
    <property type="entry name" value="Znf_CCHC"/>
</dbReference>
<keyword evidence="1" id="KW-0479">Metal-binding</keyword>
<dbReference type="GO" id="GO:0003676">
    <property type="term" value="F:nucleic acid binding"/>
    <property type="evidence" value="ECO:0007669"/>
    <property type="project" value="InterPro"/>
</dbReference>
<dbReference type="SUPFAM" id="SSF58113">
    <property type="entry name" value="Apolipoprotein A-I"/>
    <property type="match status" value="1"/>
</dbReference>
<dbReference type="Gene3D" id="1.10.720.30">
    <property type="entry name" value="SAP domain"/>
    <property type="match status" value="1"/>
</dbReference>
<gene>
    <name evidence="5" type="ORF">MELIAE_LOCUS13362</name>
</gene>
<evidence type="ECO:0000256" key="2">
    <source>
        <dbReference type="SAM" id="Coils"/>
    </source>
</evidence>
<organism evidence="5 6">
    <name type="scientific">Brassicogethes aeneus</name>
    <name type="common">Rape pollen beetle</name>
    <name type="synonym">Meligethes aeneus</name>
    <dbReference type="NCBI Taxonomy" id="1431903"/>
    <lineage>
        <taxon>Eukaryota</taxon>
        <taxon>Metazoa</taxon>
        <taxon>Ecdysozoa</taxon>
        <taxon>Arthropoda</taxon>
        <taxon>Hexapoda</taxon>
        <taxon>Insecta</taxon>
        <taxon>Pterygota</taxon>
        <taxon>Neoptera</taxon>
        <taxon>Endopterygota</taxon>
        <taxon>Coleoptera</taxon>
        <taxon>Polyphaga</taxon>
        <taxon>Cucujiformia</taxon>
        <taxon>Nitidulidae</taxon>
        <taxon>Meligethinae</taxon>
        <taxon>Brassicogethes</taxon>
    </lineage>
</organism>
<protein>
    <recommendedName>
        <fullName evidence="7">CCHC-type domain-containing protein</fullName>
    </recommendedName>
</protein>
<feature type="domain" description="CCHC-type" evidence="3">
    <location>
        <begin position="416"/>
        <end position="431"/>
    </location>
</feature>
<accession>A0A9P0BKE6</accession>
<keyword evidence="2" id="KW-0175">Coiled coil</keyword>
<feature type="non-terminal residue" evidence="5">
    <location>
        <position position="437"/>
    </location>
</feature>
<dbReference type="InterPro" id="IPR036875">
    <property type="entry name" value="Znf_CCHC_sf"/>
</dbReference>
<dbReference type="EMBL" id="OV121140">
    <property type="protein sequence ID" value="CAH0564925.1"/>
    <property type="molecule type" value="Genomic_DNA"/>
</dbReference>
<dbReference type="AlphaFoldDB" id="A0A9P0BKE6"/>
<dbReference type="SMART" id="SM00513">
    <property type="entry name" value="SAP"/>
    <property type="match status" value="1"/>
</dbReference>
<keyword evidence="6" id="KW-1185">Reference proteome</keyword>